<dbReference type="SUPFAM" id="SSF52540">
    <property type="entry name" value="P-loop containing nucleoside triphosphate hydrolases"/>
    <property type="match status" value="1"/>
</dbReference>
<organism evidence="2 3">
    <name type="scientific">Marine Group I thaumarchaeote</name>
    <dbReference type="NCBI Taxonomy" id="2511932"/>
    <lineage>
        <taxon>Archaea</taxon>
        <taxon>Nitrososphaerota</taxon>
        <taxon>Marine Group I</taxon>
    </lineage>
</organism>
<proteinExistence type="predicted"/>
<evidence type="ECO:0000259" key="1">
    <source>
        <dbReference type="Pfam" id="PF09848"/>
    </source>
</evidence>
<sequence length="662" mass="76478">MKRSYYSANYQKFIQDAPEQILGELLVNDPYSTLETQKNAWRQQVEILQKELMNIPIDRILFEYTIPRMGRRVDNVLFYKGVVYVLEFKVGEDTYKSADRKQAEGYALDLKYFQEGSRNCKLIPILISTEAPDYQNRIEIIDDVCKPLHANATNLHDVILQAAKEFTEPDIDSISWENSAYNPTPTIIEAGQALYADHNVEEITRHDSVGNTFAQTSHAIDKIITESKKESKKSIIFLTGIPGSGKTLVGLDVASKYQNVKDKENAVYICGTSALIQVIQEALVIDRVSRLQGTDNEVTKEEARRSVGVLFQIILHYRTSVLTEQGPPHERIVVFDEAQRMWDQNEADKNVRKLGLPPMGKSEPDLLIGHMDKLEDWAVILCLLGGGQEIHKGEDGLIEWLKSIRTKFPHWNVYVPPEIRTKEYLGNVSADNALDIVNKTFINELHLKISTRSFKAENFSKLINHLLDRETSQAKEIVREFNKKDDKEKYHLLVTRDIQTAKDWVKKKTRGNERCGMFTTGISHRLWPEGIVKRGQREFNTIGWWLDSEDYIDSSFALEIPCTEFFAQGLELDWSIIGWDACFRPNNSDWDYMRFVRKEWKNIEKEVDRKHLKNAFRVLLTRARQGMIIFVPKGDPNDKTRLPEFYDGIYNYLKEIGIEDIQ</sequence>
<reference evidence="2 3" key="1">
    <citation type="journal article" date="2019" name="Environ. Microbiol.">
        <title>Genomics insights into ecotype formation of ammonia-oxidizing archaea in the deep ocean.</title>
        <authorList>
            <person name="Wang Y."/>
            <person name="Huang J.M."/>
            <person name="Cui G.J."/>
            <person name="Nunoura T."/>
            <person name="Takaki Y."/>
            <person name="Li W.L."/>
            <person name="Li J."/>
            <person name="Gao Z.M."/>
            <person name="Takai K."/>
            <person name="Zhang A.Q."/>
            <person name="Stepanauskas R."/>
        </authorList>
    </citation>
    <scope>NUCLEOTIDE SEQUENCE [LARGE SCALE GENOMIC DNA]</scope>
    <source>
        <strain evidence="2 3">F20</strain>
    </source>
</reference>
<dbReference type="Pfam" id="PF09848">
    <property type="entry name" value="SLFN-g3_helicase"/>
    <property type="match status" value="1"/>
</dbReference>
<gene>
    <name evidence="2" type="ORF">HX833_03895</name>
</gene>
<dbReference type="EMBL" id="JACASX010000004">
    <property type="protein sequence ID" value="NWK05218.1"/>
    <property type="molecule type" value="Genomic_DNA"/>
</dbReference>
<dbReference type="Gene3D" id="3.40.50.300">
    <property type="entry name" value="P-loop containing nucleotide triphosphate hydrolases"/>
    <property type="match status" value="1"/>
</dbReference>
<feature type="domain" description="Schlafen group 3-like DNA/RNA helicase" evidence="1">
    <location>
        <begin position="233"/>
        <end position="632"/>
    </location>
</feature>
<dbReference type="InterPro" id="IPR027417">
    <property type="entry name" value="P-loop_NTPase"/>
</dbReference>
<dbReference type="AlphaFoldDB" id="A0A7K4NS38"/>
<protein>
    <submittedName>
        <fullName evidence="2">DUF2075 domain-containing protein</fullName>
    </submittedName>
</protein>
<dbReference type="InterPro" id="IPR018647">
    <property type="entry name" value="SLFN_3-like_DNA/RNA_helicase"/>
</dbReference>
<comment type="caution">
    <text evidence="2">The sequence shown here is derived from an EMBL/GenBank/DDBJ whole genome shotgun (WGS) entry which is preliminary data.</text>
</comment>
<name>A0A7K4NS38_9ARCH</name>
<accession>A0A7K4NS38</accession>
<evidence type="ECO:0000313" key="2">
    <source>
        <dbReference type="EMBL" id="NWK05218.1"/>
    </source>
</evidence>
<evidence type="ECO:0000313" key="3">
    <source>
        <dbReference type="Proteomes" id="UP000526196"/>
    </source>
</evidence>
<dbReference type="Proteomes" id="UP000526196">
    <property type="component" value="Unassembled WGS sequence"/>
</dbReference>